<sequence>MMNSLLETEITRFVEMIFRVAEGEQNFSEYVLDFSNAFQCGLGFFVVVRISSMVVGDHSSLFEYRPWWFRAIRVCSSNVHGGLGSFEFVRVASMVV</sequence>
<organism evidence="1 2">
    <name type="scientific">Elysia crispata</name>
    <name type="common">lettuce slug</name>
    <dbReference type="NCBI Taxonomy" id="231223"/>
    <lineage>
        <taxon>Eukaryota</taxon>
        <taxon>Metazoa</taxon>
        <taxon>Spiralia</taxon>
        <taxon>Lophotrochozoa</taxon>
        <taxon>Mollusca</taxon>
        <taxon>Gastropoda</taxon>
        <taxon>Heterobranchia</taxon>
        <taxon>Euthyneura</taxon>
        <taxon>Panpulmonata</taxon>
        <taxon>Sacoglossa</taxon>
        <taxon>Placobranchoidea</taxon>
        <taxon>Plakobranchidae</taxon>
        <taxon>Elysia</taxon>
    </lineage>
</organism>
<name>A0AAE1E558_9GAST</name>
<dbReference type="AlphaFoldDB" id="A0AAE1E558"/>
<proteinExistence type="predicted"/>
<evidence type="ECO:0000313" key="2">
    <source>
        <dbReference type="Proteomes" id="UP001283361"/>
    </source>
</evidence>
<keyword evidence="2" id="KW-1185">Reference proteome</keyword>
<gene>
    <name evidence="1" type="ORF">RRG08_000384</name>
</gene>
<dbReference type="Proteomes" id="UP001283361">
    <property type="component" value="Unassembled WGS sequence"/>
</dbReference>
<comment type="caution">
    <text evidence="1">The sequence shown here is derived from an EMBL/GenBank/DDBJ whole genome shotgun (WGS) entry which is preliminary data.</text>
</comment>
<accession>A0AAE1E558</accession>
<protein>
    <submittedName>
        <fullName evidence="1">Uncharacterized protein</fullName>
    </submittedName>
</protein>
<dbReference type="EMBL" id="JAWDGP010001113">
    <property type="protein sequence ID" value="KAK3794447.1"/>
    <property type="molecule type" value="Genomic_DNA"/>
</dbReference>
<reference evidence="1" key="1">
    <citation type="journal article" date="2023" name="G3 (Bethesda)">
        <title>A reference genome for the long-term kleptoplast-retaining sea slug Elysia crispata morphotype clarki.</title>
        <authorList>
            <person name="Eastman K.E."/>
            <person name="Pendleton A.L."/>
            <person name="Shaikh M.A."/>
            <person name="Suttiyut T."/>
            <person name="Ogas R."/>
            <person name="Tomko P."/>
            <person name="Gavelis G."/>
            <person name="Widhalm J.R."/>
            <person name="Wisecaver J.H."/>
        </authorList>
    </citation>
    <scope>NUCLEOTIDE SEQUENCE</scope>
    <source>
        <strain evidence="1">ECLA1</strain>
    </source>
</reference>
<evidence type="ECO:0000313" key="1">
    <source>
        <dbReference type="EMBL" id="KAK3794447.1"/>
    </source>
</evidence>